<accession>A0A284R6Z4</accession>
<keyword evidence="1" id="KW-0472">Membrane</keyword>
<feature type="transmembrane region" description="Helical" evidence="1">
    <location>
        <begin position="207"/>
        <end position="230"/>
    </location>
</feature>
<keyword evidence="4" id="KW-1185">Reference proteome</keyword>
<dbReference type="Pfam" id="PF20151">
    <property type="entry name" value="DUF6533"/>
    <property type="match status" value="1"/>
</dbReference>
<organism evidence="3 4">
    <name type="scientific">Armillaria ostoyae</name>
    <name type="common">Armillaria root rot fungus</name>
    <dbReference type="NCBI Taxonomy" id="47428"/>
    <lineage>
        <taxon>Eukaryota</taxon>
        <taxon>Fungi</taxon>
        <taxon>Dikarya</taxon>
        <taxon>Basidiomycota</taxon>
        <taxon>Agaricomycotina</taxon>
        <taxon>Agaricomycetes</taxon>
        <taxon>Agaricomycetidae</taxon>
        <taxon>Agaricales</taxon>
        <taxon>Marasmiineae</taxon>
        <taxon>Physalacriaceae</taxon>
        <taxon>Armillaria</taxon>
    </lineage>
</organism>
<reference evidence="4" key="1">
    <citation type="journal article" date="2017" name="Nat. Ecol. Evol.">
        <title>Genome expansion and lineage-specific genetic innovations in the forest pathogenic fungi Armillaria.</title>
        <authorList>
            <person name="Sipos G."/>
            <person name="Prasanna A.N."/>
            <person name="Walter M.C."/>
            <person name="O'Connor E."/>
            <person name="Balint B."/>
            <person name="Krizsan K."/>
            <person name="Kiss B."/>
            <person name="Hess J."/>
            <person name="Varga T."/>
            <person name="Slot J."/>
            <person name="Riley R."/>
            <person name="Boka B."/>
            <person name="Rigling D."/>
            <person name="Barry K."/>
            <person name="Lee J."/>
            <person name="Mihaltcheva S."/>
            <person name="LaButti K."/>
            <person name="Lipzen A."/>
            <person name="Waldron R."/>
            <person name="Moloney N.M."/>
            <person name="Sperisen C."/>
            <person name="Kredics L."/>
            <person name="Vagvoelgyi C."/>
            <person name="Patrignani A."/>
            <person name="Fitzpatrick D."/>
            <person name="Nagy I."/>
            <person name="Doyle S."/>
            <person name="Anderson J.B."/>
            <person name="Grigoriev I.V."/>
            <person name="Gueldener U."/>
            <person name="Muensterkoetter M."/>
            <person name="Nagy L.G."/>
        </authorList>
    </citation>
    <scope>NUCLEOTIDE SEQUENCE [LARGE SCALE GENOMIC DNA]</scope>
    <source>
        <strain evidence="4">C18/9</strain>
    </source>
</reference>
<dbReference type="Proteomes" id="UP000219338">
    <property type="component" value="Unassembled WGS sequence"/>
</dbReference>
<feature type="transmembrane region" description="Helical" evidence="1">
    <location>
        <begin position="15"/>
        <end position="34"/>
    </location>
</feature>
<dbReference type="EMBL" id="FUEG01000005">
    <property type="protein sequence ID" value="SJL04501.1"/>
    <property type="molecule type" value="Genomic_DNA"/>
</dbReference>
<evidence type="ECO:0000313" key="4">
    <source>
        <dbReference type="Proteomes" id="UP000219338"/>
    </source>
</evidence>
<gene>
    <name evidence="3" type="ORF">ARMOST_07868</name>
</gene>
<proteinExistence type="predicted"/>
<dbReference type="OrthoDB" id="2958007at2759"/>
<dbReference type="OMA" id="IASIWKA"/>
<protein>
    <recommendedName>
        <fullName evidence="2">DUF6533 domain-containing protein</fullName>
    </recommendedName>
</protein>
<feature type="transmembrane region" description="Helical" evidence="1">
    <location>
        <begin position="165"/>
        <end position="186"/>
    </location>
</feature>
<evidence type="ECO:0000256" key="1">
    <source>
        <dbReference type="SAM" id="Phobius"/>
    </source>
</evidence>
<evidence type="ECO:0000313" key="3">
    <source>
        <dbReference type="EMBL" id="SJL04501.1"/>
    </source>
</evidence>
<sequence>MDPRDVSQSLHDIRAVGYVLVASATVMIQEWAILFDQEVSLMWNSPWNLVKVLYLISRYSPIIDVAIAHQEHIQLQADPKICLINSDISTISTGVGIAIAELILIVRTCALYGNCKRAIYGLGLVWTIWVSVNIWVVITFMKSTVFEYQPSSVLPGCYLANDNPILFVCFASLLLLELLLLILHVWKALRLLRGSRNDLVSTFFRDGVIYYICLFPLTLANVLVILLAPVDMLDLLDTYS</sequence>
<feature type="transmembrane region" description="Helical" evidence="1">
    <location>
        <begin position="118"/>
        <end position="141"/>
    </location>
</feature>
<dbReference type="InterPro" id="IPR045340">
    <property type="entry name" value="DUF6533"/>
</dbReference>
<feature type="domain" description="DUF6533" evidence="2">
    <location>
        <begin position="18"/>
        <end position="63"/>
    </location>
</feature>
<dbReference type="AlphaFoldDB" id="A0A284R6Z4"/>
<keyword evidence="1" id="KW-1133">Transmembrane helix</keyword>
<keyword evidence="1" id="KW-0812">Transmembrane</keyword>
<name>A0A284R6Z4_ARMOS</name>
<feature type="transmembrane region" description="Helical" evidence="1">
    <location>
        <begin position="88"/>
        <end position="106"/>
    </location>
</feature>
<evidence type="ECO:0000259" key="2">
    <source>
        <dbReference type="Pfam" id="PF20151"/>
    </source>
</evidence>